<sequence length="89" mass="9644">MTENAEHTSDNQTPDQDQARAEALQRVVERVNAWQETATDGTIADELDRGLQEAGLTLTDDQRERLVAQISDGADVDVSDYNETGGGPA</sequence>
<evidence type="ECO:0000256" key="1">
    <source>
        <dbReference type="SAM" id="MobiDB-lite"/>
    </source>
</evidence>
<gene>
    <name evidence="2" type="ORF">IEQ44_05805</name>
</gene>
<feature type="region of interest" description="Disordered" evidence="1">
    <location>
        <begin position="1"/>
        <end position="23"/>
    </location>
</feature>
<keyword evidence="3" id="KW-1185">Reference proteome</keyword>
<dbReference type="RefSeq" id="WP_193637487.1">
    <property type="nucleotide sequence ID" value="NZ_JADCSA010000004.1"/>
</dbReference>
<reference evidence="2 3" key="1">
    <citation type="submission" date="2020-10" db="EMBL/GenBank/DDBJ databases">
        <title>Nocardioides sp. isolated from sludge.</title>
        <authorList>
            <person name="Zhang X."/>
        </authorList>
    </citation>
    <scope>NUCLEOTIDE SEQUENCE [LARGE SCALE GENOMIC DNA]</scope>
    <source>
        <strain evidence="2 3">Y6</strain>
    </source>
</reference>
<proteinExistence type="predicted"/>
<dbReference type="EMBL" id="JADCSA010000004">
    <property type="protein sequence ID" value="MBE7324160.1"/>
    <property type="molecule type" value="Genomic_DNA"/>
</dbReference>
<organism evidence="2 3">
    <name type="scientific">Nocardioides malaquae</name>
    <dbReference type="NCBI Taxonomy" id="2773426"/>
    <lineage>
        <taxon>Bacteria</taxon>
        <taxon>Bacillati</taxon>
        <taxon>Actinomycetota</taxon>
        <taxon>Actinomycetes</taxon>
        <taxon>Propionibacteriales</taxon>
        <taxon>Nocardioidaceae</taxon>
        <taxon>Nocardioides</taxon>
    </lineage>
</organism>
<evidence type="ECO:0000313" key="2">
    <source>
        <dbReference type="EMBL" id="MBE7324160.1"/>
    </source>
</evidence>
<feature type="region of interest" description="Disordered" evidence="1">
    <location>
        <begin position="69"/>
        <end position="89"/>
    </location>
</feature>
<protein>
    <submittedName>
        <fullName evidence="2">Uncharacterized protein</fullName>
    </submittedName>
</protein>
<accession>A0ABR9RRG1</accession>
<evidence type="ECO:0000313" key="3">
    <source>
        <dbReference type="Proteomes" id="UP000756387"/>
    </source>
</evidence>
<name>A0ABR9RRG1_9ACTN</name>
<comment type="caution">
    <text evidence="2">The sequence shown here is derived from an EMBL/GenBank/DDBJ whole genome shotgun (WGS) entry which is preliminary data.</text>
</comment>
<dbReference type="Proteomes" id="UP000756387">
    <property type="component" value="Unassembled WGS sequence"/>
</dbReference>